<name>A0ABR7VH69_VIRHA</name>
<evidence type="ECO:0000259" key="2">
    <source>
        <dbReference type="SMART" id="SM00822"/>
    </source>
</evidence>
<keyword evidence="4" id="KW-1185">Reference proteome</keyword>
<dbReference type="InterPro" id="IPR036291">
    <property type="entry name" value="NAD(P)-bd_dom_sf"/>
</dbReference>
<comment type="similarity">
    <text evidence="1">Belongs to the short-chain dehydrogenases/reductases (SDR) family.</text>
</comment>
<dbReference type="PRINTS" id="PR00080">
    <property type="entry name" value="SDRFAMILY"/>
</dbReference>
<dbReference type="InterPro" id="IPR020904">
    <property type="entry name" value="Sc_DH/Rdtase_CS"/>
</dbReference>
<dbReference type="SUPFAM" id="SSF51735">
    <property type="entry name" value="NAD(P)-binding Rossmann-fold domains"/>
    <property type="match status" value="1"/>
</dbReference>
<dbReference type="PANTHER" id="PTHR42760">
    <property type="entry name" value="SHORT-CHAIN DEHYDROGENASES/REDUCTASES FAMILY MEMBER"/>
    <property type="match status" value="1"/>
</dbReference>
<dbReference type="Pfam" id="PF13561">
    <property type="entry name" value="adh_short_C2"/>
    <property type="match status" value="1"/>
</dbReference>
<evidence type="ECO:0000256" key="1">
    <source>
        <dbReference type="ARBA" id="ARBA00006484"/>
    </source>
</evidence>
<evidence type="ECO:0000313" key="3">
    <source>
        <dbReference type="EMBL" id="MBD1221295.1"/>
    </source>
</evidence>
<proteinExistence type="inferred from homology"/>
<dbReference type="PRINTS" id="PR00081">
    <property type="entry name" value="GDHRDH"/>
</dbReference>
<protein>
    <submittedName>
        <fullName evidence="3">3-oxoacyl-ACP reductase FabG</fullName>
    </submittedName>
</protein>
<dbReference type="InterPro" id="IPR057326">
    <property type="entry name" value="KR_dom"/>
</dbReference>
<feature type="domain" description="Ketoreductase" evidence="2">
    <location>
        <begin position="7"/>
        <end position="175"/>
    </location>
</feature>
<dbReference type="InterPro" id="IPR002347">
    <property type="entry name" value="SDR_fam"/>
</dbReference>
<dbReference type="NCBIfam" id="NF009466">
    <property type="entry name" value="PRK12826.1-2"/>
    <property type="match status" value="1"/>
</dbReference>
<dbReference type="Proteomes" id="UP000621631">
    <property type="component" value="Unassembled WGS sequence"/>
</dbReference>
<organism evidence="3 4">
    <name type="scientific">Virgibacillus halodenitrificans</name>
    <name type="common">Bacillus halodenitrificans</name>
    <dbReference type="NCBI Taxonomy" id="1482"/>
    <lineage>
        <taxon>Bacteria</taxon>
        <taxon>Bacillati</taxon>
        <taxon>Bacillota</taxon>
        <taxon>Bacilli</taxon>
        <taxon>Bacillales</taxon>
        <taxon>Bacillaceae</taxon>
        <taxon>Virgibacillus</taxon>
    </lineage>
</organism>
<dbReference type="PROSITE" id="PS00061">
    <property type="entry name" value="ADH_SHORT"/>
    <property type="match status" value="1"/>
</dbReference>
<reference evidence="3 4" key="1">
    <citation type="submission" date="2020-09" db="EMBL/GenBank/DDBJ databases">
        <title>Draft Genome Sequences of Oil-Oxidizing Bacteria Halomonas titanicae, Marinobacter lutaoensis, and Virgibacillus halodenitrificans Isolated from Highly Saline Environments.</title>
        <authorList>
            <person name="Grouzdev D.S."/>
            <person name="Sokolova D.S."/>
            <person name="Semenova E.M."/>
            <person name="Borzenkov I.A."/>
            <person name="Bidzhieva S.K."/>
            <person name="Poltaraus A.B."/>
            <person name="Nazina T.N."/>
        </authorList>
    </citation>
    <scope>NUCLEOTIDE SEQUENCE [LARGE SCALE GENOMIC DNA]</scope>
    <source>
        <strain evidence="3 4">VKM B-3472D</strain>
    </source>
</reference>
<sequence>MFNLEGKVILVTGGNRGIGEAIVKKLEKLGAKVAYTSLASKGNSSSLHIKADVTNEEEMRNAIYTVEMKLGKIYGVVANAGINRDNFFSDMKFEEWSDVLDVNLNGVYNTIKPVIPSMYKSNEGSIVLISSIVGETGNIGQVNYAASKAALIGMSKSLAAESARKGVRVNVVAPGFTNTHMTETIPTKVKEKIISNIPFRRFAEPEEIAWAVTFLLSPVLSSFITGQVIDVNGGQNM</sequence>
<dbReference type="SMART" id="SM00822">
    <property type="entry name" value="PKS_KR"/>
    <property type="match status" value="1"/>
</dbReference>
<accession>A0ABR7VH69</accession>
<dbReference type="RefSeq" id="WP_189776689.1">
    <property type="nucleotide sequence ID" value="NZ_JACWEZ010000001.1"/>
</dbReference>
<gene>
    <name evidence="3" type="primary">fabG</name>
    <name evidence="3" type="ORF">IC602_01555</name>
</gene>
<comment type="caution">
    <text evidence="3">The sequence shown here is derived from an EMBL/GenBank/DDBJ whole genome shotgun (WGS) entry which is preliminary data.</text>
</comment>
<dbReference type="PANTHER" id="PTHR42760:SF40">
    <property type="entry name" value="3-OXOACYL-[ACYL-CARRIER-PROTEIN] REDUCTASE, CHLOROPLASTIC"/>
    <property type="match status" value="1"/>
</dbReference>
<dbReference type="Gene3D" id="3.40.50.720">
    <property type="entry name" value="NAD(P)-binding Rossmann-like Domain"/>
    <property type="match status" value="1"/>
</dbReference>
<evidence type="ECO:0000313" key="4">
    <source>
        <dbReference type="Proteomes" id="UP000621631"/>
    </source>
</evidence>
<dbReference type="EMBL" id="JACWEZ010000001">
    <property type="protein sequence ID" value="MBD1221295.1"/>
    <property type="molecule type" value="Genomic_DNA"/>
</dbReference>